<dbReference type="InterPro" id="IPR036890">
    <property type="entry name" value="HATPase_C_sf"/>
</dbReference>
<feature type="modified residue" description="4-aspartylphosphate" evidence="7">
    <location>
        <position position="1223"/>
    </location>
</feature>
<dbReference type="InterPro" id="IPR011006">
    <property type="entry name" value="CheY-like_superfamily"/>
</dbReference>
<dbReference type="SMART" id="SM00086">
    <property type="entry name" value="PAC"/>
    <property type="match status" value="1"/>
</dbReference>
<dbReference type="SMART" id="SM00388">
    <property type="entry name" value="HisKA"/>
    <property type="match status" value="2"/>
</dbReference>
<keyword evidence="13" id="KW-1185">Reference proteome</keyword>
<keyword evidence="6" id="KW-0418">Kinase</keyword>
<dbReference type="CDD" id="cd00082">
    <property type="entry name" value="HisKA"/>
    <property type="match status" value="2"/>
</dbReference>
<dbReference type="InterPro" id="IPR005467">
    <property type="entry name" value="His_kinase_dom"/>
</dbReference>
<gene>
    <name evidence="12" type="ORF">ASR47_1001208</name>
</gene>
<evidence type="ECO:0000259" key="11">
    <source>
        <dbReference type="PROSITE" id="PS50113"/>
    </source>
</evidence>
<dbReference type="CDD" id="cd17574">
    <property type="entry name" value="REC_OmpR"/>
    <property type="match status" value="1"/>
</dbReference>
<feature type="domain" description="Response regulatory" evidence="9">
    <location>
        <begin position="655"/>
        <end position="770"/>
    </location>
</feature>
<feature type="domain" description="PAS" evidence="10">
    <location>
        <begin position="786"/>
        <end position="849"/>
    </location>
</feature>
<evidence type="ECO:0000256" key="6">
    <source>
        <dbReference type="ARBA" id="ARBA00022777"/>
    </source>
</evidence>
<evidence type="ECO:0000256" key="7">
    <source>
        <dbReference type="PROSITE-ProRule" id="PRU00169"/>
    </source>
</evidence>
<dbReference type="InterPro" id="IPR003594">
    <property type="entry name" value="HATPase_dom"/>
</dbReference>
<evidence type="ECO:0000256" key="4">
    <source>
        <dbReference type="ARBA" id="ARBA00022553"/>
    </source>
</evidence>
<dbReference type="OrthoDB" id="5389366at2"/>
<dbReference type="Pfam" id="PF00512">
    <property type="entry name" value="HisKA"/>
    <property type="match status" value="2"/>
</dbReference>
<dbReference type="Pfam" id="PF00072">
    <property type="entry name" value="Response_reg"/>
    <property type="match status" value="2"/>
</dbReference>
<dbReference type="SUPFAM" id="SSF55874">
    <property type="entry name" value="ATPase domain of HSP90 chaperone/DNA topoisomerase II/histidine kinase"/>
    <property type="match status" value="2"/>
</dbReference>
<dbReference type="EMBL" id="LOCQ01000062">
    <property type="protein sequence ID" value="OBV36735.1"/>
    <property type="molecule type" value="Genomic_DNA"/>
</dbReference>
<dbReference type="FunFam" id="3.30.450.20:FF:000099">
    <property type="entry name" value="Sensory box sensor histidine kinase"/>
    <property type="match status" value="1"/>
</dbReference>
<dbReference type="Gene3D" id="3.40.50.2300">
    <property type="match status" value="2"/>
</dbReference>
<dbReference type="FunFam" id="3.30.565.10:FF:000006">
    <property type="entry name" value="Sensor histidine kinase WalK"/>
    <property type="match status" value="1"/>
</dbReference>
<dbReference type="PATRIC" id="fig|1747903.4.peg.222"/>
<dbReference type="PROSITE" id="PS50109">
    <property type="entry name" value="HIS_KIN"/>
    <property type="match status" value="2"/>
</dbReference>
<dbReference type="SUPFAM" id="SSF52172">
    <property type="entry name" value="CheY-like"/>
    <property type="match status" value="2"/>
</dbReference>
<dbReference type="STRING" id="1747903.ASR47_1001208"/>
<dbReference type="InterPro" id="IPR036097">
    <property type="entry name" value="HisK_dim/P_sf"/>
</dbReference>
<protein>
    <recommendedName>
        <fullName evidence="3">histidine kinase</fullName>
        <ecNumber evidence="3">2.7.13.3</ecNumber>
    </recommendedName>
</protein>
<dbReference type="SMART" id="SM00387">
    <property type="entry name" value="HATPase_c"/>
    <property type="match status" value="2"/>
</dbReference>
<dbReference type="NCBIfam" id="TIGR00229">
    <property type="entry name" value="sensory_box"/>
    <property type="match status" value="1"/>
</dbReference>
<evidence type="ECO:0000259" key="10">
    <source>
        <dbReference type="PROSITE" id="PS50112"/>
    </source>
</evidence>
<dbReference type="CDD" id="cd00130">
    <property type="entry name" value="PAS"/>
    <property type="match status" value="1"/>
</dbReference>
<feature type="modified residue" description="4-aspartylphosphate" evidence="7">
    <location>
        <position position="703"/>
    </location>
</feature>
<dbReference type="PANTHER" id="PTHR43547:SF2">
    <property type="entry name" value="HYBRID SIGNAL TRANSDUCTION HISTIDINE KINASE C"/>
    <property type="match status" value="1"/>
</dbReference>
<dbReference type="InterPro" id="IPR004358">
    <property type="entry name" value="Sig_transdc_His_kin-like_C"/>
</dbReference>
<sequence length="1294" mass="139737">MAANSCAHPIHFLPGTTSVTQSSLLPATPPLNHDLNWLSGGGEMGALIRTMDWSKTSLGPLESWPQSLRTSVSLCLSSTFPILVAWGPQDVQIYNDAYRPICGAKHPESMGEPFKVCWATALPVVGDAFDRAHEGEGAYIRDQRMFLDRYGYLEEAFMTFSFSSIRDESGKVGGVFHPITESTGQVLNARRTQGLRDLSAAIGTARAIPEVGAQMASQYDSLALDVPFLLFYQIDADSGQVLLRASAGLPVDSALAPSSAALDDAVWPFAATARAGVMQQVDGLEARFGLAACGPYQELPRSAMVLPLALPGQAALFGFLVAGASACRALDDDYFNFYALLGGAVNTAVGNVLAYEREQRRAEELAEIDRSKTAFFSNVSHEFRTPLTLILGPLAESLADTRHQLDPVQRQRIEVTHRNSLRLLKLVNSLLDFSRIEAGRVMATYVASDLRQVTLELAGVFESAMEKGGLAYTVHLQDLGEPVYIDRDMWEKIVFNLLSNAFKFTLQGEVAVTLRRHDGMARLSVCDTGSGIPAHELPRMFERFHRIEGAPGRTYEGTGIGLALIQELVRLHGGTIAVHSVEGEGTRFDVDLPFGSEHLPAERLARHFDDANTQQGASFVEEALRWLPDAADPAPAAAAASAASPVVATARARPRIVVADDNNDMRAYIKSLLGAYADVTACADGEAAFELLLADPPDLLVSDVMMPKLDGFGLIARLRATESLRHLPVMLLSARAGEEAKVEGLRAGADDYLVKPFAASELQARVERQLGLARERRQQSREALKQEAYFRTLIDASPVMLWTTDVSGSCTYLSQRWSDFTGRRQAQDLGFGWLENLHADDMARTREQFLAANASHAPFSFDYRLRRQDGQYRWAIDIGMPRFDDSGQPAGYVGTVIDVHELKLLQERAEALAGELGLKNRMQSEFLVTLAHELRNPLAPIRTGLELMRAGAPAGTHHDIRGMMERQVNHMVHLVDDLLDMARLTSGKLNLKREAVTLDVVVTQAIEISMPLVTAGGHQLDVKLPPGGVALHVDRHRIAQVLSNLVNNAAKYTPQGGAITVAARIDAVAKQVVIDVRDNGVGIAADVLATVFDLYAQAPGSEGMSQGGLGVGLSLAQRLVQLHGGQVEAASAGIGHGSRFTVRLPLFDGDQLPEAVAQTAAPAASAPASATAMQVLLVDDNVDAAETLSALLEFSGYEVMVAHDGASALELAAQSPVPLVLLDIGLPDMDGYAVAVAMRKMDGMQQATLIALTGWGSEQDRLRSQQAGFDLHLTKPVDFAALQTTLAQVAARQP</sequence>
<dbReference type="PROSITE" id="PS50112">
    <property type="entry name" value="PAS"/>
    <property type="match status" value="1"/>
</dbReference>
<comment type="catalytic activity">
    <reaction evidence="1">
        <text>ATP + protein L-histidine = ADP + protein N-phospho-L-histidine.</text>
        <dbReference type="EC" id="2.7.13.3"/>
    </reaction>
</comment>
<reference evidence="12 13" key="1">
    <citation type="submission" date="2016-04" db="EMBL/GenBank/DDBJ databases">
        <title>Draft genome sequence of Janthinobacterium psychrotolerans sp. nov., isolated from freshwater sediments in Denmark.</title>
        <authorList>
            <person name="Gong X."/>
            <person name="Skrivergaard S."/>
            <person name="Korsgaard B.S."/>
            <person name="Schreiber L."/>
            <person name="Marshall I.P."/>
            <person name="Finster K."/>
            <person name="Schramm A."/>
        </authorList>
    </citation>
    <scope>NUCLEOTIDE SEQUENCE [LARGE SCALE GENOMIC DNA]</scope>
    <source>
        <strain evidence="12 13">S3-2</strain>
    </source>
</reference>
<organism evidence="12 13">
    <name type="scientific">Janthinobacterium psychrotolerans</name>
    <dbReference type="NCBI Taxonomy" id="1747903"/>
    <lineage>
        <taxon>Bacteria</taxon>
        <taxon>Pseudomonadati</taxon>
        <taxon>Pseudomonadota</taxon>
        <taxon>Betaproteobacteria</taxon>
        <taxon>Burkholderiales</taxon>
        <taxon>Oxalobacteraceae</taxon>
        <taxon>Janthinobacterium</taxon>
    </lineage>
</organism>
<dbReference type="SMART" id="SM00448">
    <property type="entry name" value="REC"/>
    <property type="match status" value="2"/>
</dbReference>
<dbReference type="PRINTS" id="PR00344">
    <property type="entry name" value="BCTRLSENSOR"/>
</dbReference>
<evidence type="ECO:0000259" key="8">
    <source>
        <dbReference type="PROSITE" id="PS50109"/>
    </source>
</evidence>
<dbReference type="InterPro" id="IPR035965">
    <property type="entry name" value="PAS-like_dom_sf"/>
</dbReference>
<feature type="domain" description="PAC" evidence="11">
    <location>
        <begin position="859"/>
        <end position="911"/>
    </location>
</feature>
<keyword evidence="4 7" id="KW-0597">Phosphoprotein</keyword>
<dbReference type="CDD" id="cd17580">
    <property type="entry name" value="REC_2_DhkD-like"/>
    <property type="match status" value="1"/>
</dbReference>
<proteinExistence type="predicted"/>
<evidence type="ECO:0000256" key="1">
    <source>
        <dbReference type="ARBA" id="ARBA00000085"/>
    </source>
</evidence>
<dbReference type="PROSITE" id="PS50110">
    <property type="entry name" value="RESPONSE_REGULATORY"/>
    <property type="match status" value="2"/>
</dbReference>
<dbReference type="Proteomes" id="UP000092713">
    <property type="component" value="Unassembled WGS sequence"/>
</dbReference>
<dbReference type="PANTHER" id="PTHR43547">
    <property type="entry name" value="TWO-COMPONENT HISTIDINE KINASE"/>
    <property type="match status" value="1"/>
</dbReference>
<dbReference type="GO" id="GO:0005886">
    <property type="term" value="C:plasma membrane"/>
    <property type="evidence" value="ECO:0007669"/>
    <property type="project" value="UniProtKB-SubCell"/>
</dbReference>
<dbReference type="SUPFAM" id="SSF47384">
    <property type="entry name" value="Homodimeric domain of signal transducing histidine kinase"/>
    <property type="match status" value="2"/>
</dbReference>
<dbReference type="CDD" id="cd16922">
    <property type="entry name" value="HATPase_EvgS-ArcB-TorS-like"/>
    <property type="match status" value="1"/>
</dbReference>
<keyword evidence="5" id="KW-0808">Transferase</keyword>
<name>A0A1A7BW35_9BURK</name>
<evidence type="ECO:0000313" key="12">
    <source>
        <dbReference type="EMBL" id="OBV36735.1"/>
    </source>
</evidence>
<dbReference type="InterPro" id="IPR000014">
    <property type="entry name" value="PAS"/>
</dbReference>
<dbReference type="Gene3D" id="1.10.287.130">
    <property type="match status" value="2"/>
</dbReference>
<feature type="domain" description="Histidine kinase" evidence="8">
    <location>
        <begin position="378"/>
        <end position="596"/>
    </location>
</feature>
<dbReference type="PROSITE" id="PS50113">
    <property type="entry name" value="PAC"/>
    <property type="match status" value="1"/>
</dbReference>
<dbReference type="Pfam" id="PF02518">
    <property type="entry name" value="HATPase_c"/>
    <property type="match status" value="2"/>
</dbReference>
<evidence type="ECO:0000256" key="3">
    <source>
        <dbReference type="ARBA" id="ARBA00012438"/>
    </source>
</evidence>
<comment type="subcellular location">
    <subcellularLocation>
        <location evidence="2">Cell inner membrane</location>
        <topology evidence="2">Multi-pass membrane protein</topology>
    </subcellularLocation>
</comment>
<feature type="domain" description="Histidine kinase" evidence="8">
    <location>
        <begin position="929"/>
        <end position="1148"/>
    </location>
</feature>
<dbReference type="EC" id="2.7.13.3" evidence="3"/>
<feature type="domain" description="Response regulatory" evidence="9">
    <location>
        <begin position="1174"/>
        <end position="1290"/>
    </location>
</feature>
<dbReference type="SMART" id="SM00091">
    <property type="entry name" value="PAS"/>
    <property type="match status" value="1"/>
</dbReference>
<dbReference type="InterPro" id="IPR003661">
    <property type="entry name" value="HisK_dim/P_dom"/>
</dbReference>
<dbReference type="InterPro" id="IPR000700">
    <property type="entry name" value="PAS-assoc_C"/>
</dbReference>
<dbReference type="GO" id="GO:0000155">
    <property type="term" value="F:phosphorelay sensor kinase activity"/>
    <property type="evidence" value="ECO:0007669"/>
    <property type="project" value="InterPro"/>
</dbReference>
<dbReference type="InterPro" id="IPR001610">
    <property type="entry name" value="PAC"/>
</dbReference>
<evidence type="ECO:0000256" key="5">
    <source>
        <dbReference type="ARBA" id="ARBA00022679"/>
    </source>
</evidence>
<evidence type="ECO:0000259" key="9">
    <source>
        <dbReference type="PROSITE" id="PS50110"/>
    </source>
</evidence>
<dbReference type="SUPFAM" id="SSF55781">
    <property type="entry name" value="GAF domain-like"/>
    <property type="match status" value="1"/>
</dbReference>
<dbReference type="FunFam" id="1.10.287.130:FF:000045">
    <property type="entry name" value="Two-component system sensor histidine kinase/response regulator"/>
    <property type="match status" value="1"/>
</dbReference>
<accession>A0A1A7BW35</accession>
<dbReference type="InterPro" id="IPR013655">
    <property type="entry name" value="PAS_fold_3"/>
</dbReference>
<evidence type="ECO:0000313" key="13">
    <source>
        <dbReference type="Proteomes" id="UP000092713"/>
    </source>
</evidence>
<dbReference type="SUPFAM" id="SSF55785">
    <property type="entry name" value="PYP-like sensor domain (PAS domain)"/>
    <property type="match status" value="1"/>
</dbReference>
<comment type="caution">
    <text evidence="12">The sequence shown here is derived from an EMBL/GenBank/DDBJ whole genome shotgun (WGS) entry which is preliminary data.</text>
</comment>
<dbReference type="Pfam" id="PF08447">
    <property type="entry name" value="PAS_3"/>
    <property type="match status" value="1"/>
</dbReference>
<evidence type="ECO:0000256" key="2">
    <source>
        <dbReference type="ARBA" id="ARBA00004429"/>
    </source>
</evidence>
<dbReference type="Gene3D" id="3.30.565.10">
    <property type="entry name" value="Histidine kinase-like ATPase, C-terminal domain"/>
    <property type="match status" value="2"/>
</dbReference>
<dbReference type="InterPro" id="IPR001789">
    <property type="entry name" value="Sig_transdc_resp-reg_receiver"/>
</dbReference>
<dbReference type="Gene3D" id="3.30.450.40">
    <property type="match status" value="1"/>
</dbReference>
<dbReference type="Gene3D" id="3.30.450.20">
    <property type="entry name" value="PAS domain"/>
    <property type="match status" value="2"/>
</dbReference>
<dbReference type="InterPro" id="IPR029016">
    <property type="entry name" value="GAF-like_dom_sf"/>
</dbReference>